<dbReference type="Proteomes" id="UP001060085">
    <property type="component" value="Linkage Group LG02"/>
</dbReference>
<proteinExistence type="predicted"/>
<evidence type="ECO:0000313" key="1">
    <source>
        <dbReference type="EMBL" id="KAI5675340.1"/>
    </source>
</evidence>
<dbReference type="EMBL" id="CM044702">
    <property type="protein sequence ID" value="KAI5675340.1"/>
    <property type="molecule type" value="Genomic_DNA"/>
</dbReference>
<protein>
    <submittedName>
        <fullName evidence="1">Uncharacterized protein</fullName>
    </submittedName>
</protein>
<name>A0ACC0BRP3_CATRO</name>
<comment type="caution">
    <text evidence="1">The sequence shown here is derived from an EMBL/GenBank/DDBJ whole genome shotgun (WGS) entry which is preliminary data.</text>
</comment>
<reference evidence="2" key="1">
    <citation type="journal article" date="2023" name="Nat. Plants">
        <title>Single-cell RNA sequencing provides a high-resolution roadmap for understanding the multicellular compartmentation of specialized metabolism.</title>
        <authorList>
            <person name="Sun S."/>
            <person name="Shen X."/>
            <person name="Li Y."/>
            <person name="Li Y."/>
            <person name="Wang S."/>
            <person name="Li R."/>
            <person name="Zhang H."/>
            <person name="Shen G."/>
            <person name="Guo B."/>
            <person name="Wei J."/>
            <person name="Xu J."/>
            <person name="St-Pierre B."/>
            <person name="Chen S."/>
            <person name="Sun C."/>
        </authorList>
    </citation>
    <scope>NUCLEOTIDE SEQUENCE [LARGE SCALE GENOMIC DNA]</scope>
</reference>
<keyword evidence="2" id="KW-1185">Reference proteome</keyword>
<accession>A0ACC0BRP3</accession>
<organism evidence="1 2">
    <name type="scientific">Catharanthus roseus</name>
    <name type="common">Madagascar periwinkle</name>
    <name type="synonym">Vinca rosea</name>
    <dbReference type="NCBI Taxonomy" id="4058"/>
    <lineage>
        <taxon>Eukaryota</taxon>
        <taxon>Viridiplantae</taxon>
        <taxon>Streptophyta</taxon>
        <taxon>Embryophyta</taxon>
        <taxon>Tracheophyta</taxon>
        <taxon>Spermatophyta</taxon>
        <taxon>Magnoliopsida</taxon>
        <taxon>eudicotyledons</taxon>
        <taxon>Gunneridae</taxon>
        <taxon>Pentapetalae</taxon>
        <taxon>asterids</taxon>
        <taxon>lamiids</taxon>
        <taxon>Gentianales</taxon>
        <taxon>Apocynaceae</taxon>
        <taxon>Rauvolfioideae</taxon>
        <taxon>Vinceae</taxon>
        <taxon>Catharanthinae</taxon>
        <taxon>Catharanthus</taxon>
    </lineage>
</organism>
<evidence type="ECO:0000313" key="2">
    <source>
        <dbReference type="Proteomes" id="UP001060085"/>
    </source>
</evidence>
<sequence>MDMNSSSSPQSHHPQNWLAFSLSNHHHFTSSSSDSSHLSSFFQPFHPNPPATTTTSEENGSGGCPKLEDFLGAGNVTSSSAAGEGVTDMCHQMPAAGEPAPSSTHVVNTDMYESELKTIAASFLRGYNSTTDRTDTQKQMMVPLSEPPPPPPAAKKAAETFGQRTSIYRGVTRHRWTGRYEAHLWDNTCRREGQSRKGRQVYLGGYDKEDKAARAYDLAALKYWGPTTTTNFPVCNYEKELEEMKHMTRQEFVASLRRRSSGFSRGASIYRGVTRHHQHGRWQARIGRVAGNKDLYLGTFSTQEEAAEAYDIAAIKFRGLNAVTNFDISRYDVKSIASSNLPIGGMNNKSKASSETLSGNDNKSVDGISNRSDDRDLSSVTSVSFVSQTSTSTLSFGLPVKQDASDFWSSLGYTSSAFNNGDVKNPIPGAVHVHPTTTTTYGVEYVTTSNNTCENNNVLLNGGNIGNDGSRGFFEEENNNGDATGAVVPIGTRIGSYGNWMHSFQSEKQNLSVFQTPIFGME</sequence>
<gene>
    <name evidence="1" type="ORF">M9H77_06290</name>
</gene>